<feature type="signal peptide" evidence="1">
    <location>
        <begin position="1"/>
        <end position="21"/>
    </location>
</feature>
<dbReference type="Gene3D" id="4.10.410.10">
    <property type="entry name" value="Pancreatic trypsin inhibitor Kunitz domain"/>
    <property type="match status" value="1"/>
</dbReference>
<organism evidence="3">
    <name type="scientific">Ixodes ricinus</name>
    <name type="common">Common tick</name>
    <name type="synonym">Acarus ricinus</name>
    <dbReference type="NCBI Taxonomy" id="34613"/>
    <lineage>
        <taxon>Eukaryota</taxon>
        <taxon>Metazoa</taxon>
        <taxon>Ecdysozoa</taxon>
        <taxon>Arthropoda</taxon>
        <taxon>Chelicerata</taxon>
        <taxon>Arachnida</taxon>
        <taxon>Acari</taxon>
        <taxon>Parasitiformes</taxon>
        <taxon>Ixodida</taxon>
        <taxon>Ixodoidea</taxon>
        <taxon>Ixodidae</taxon>
        <taxon>Ixodinae</taxon>
        <taxon>Ixodes</taxon>
    </lineage>
</organism>
<dbReference type="InterPro" id="IPR036880">
    <property type="entry name" value="Kunitz_BPTI_sf"/>
</dbReference>
<dbReference type="Pfam" id="PF00014">
    <property type="entry name" value="Kunitz_BPTI"/>
    <property type="match status" value="1"/>
</dbReference>
<sequence length="88" mass="10336">MRFVFLVCFLILACSVVDSRARIMRIPSKCLRGHLPHLYHRRCRGEYKRFFFDIKVMNCTETYGCWKPKNGFSNKPECEKKCKVGIAG</sequence>
<feature type="chain" id="PRO_5001866634" evidence="1">
    <location>
        <begin position="22"/>
        <end position="88"/>
    </location>
</feature>
<reference evidence="3" key="1">
    <citation type="journal article" date="2015" name="PLoS Negl. Trop. Dis.">
        <title>Deep Sequencing Analysis of the Ixodes ricinus Haemocytome.</title>
        <authorList>
            <person name="Kotsyfakis M."/>
            <person name="Kopacek P."/>
            <person name="Franta Z."/>
            <person name="Pedra J.H."/>
            <person name="Ribeiro J.M."/>
        </authorList>
    </citation>
    <scope>NUCLEOTIDE SEQUENCE</scope>
</reference>
<feature type="domain" description="BPTI/Kunitz inhibitor" evidence="2">
    <location>
        <begin position="42"/>
        <end position="83"/>
    </location>
</feature>
<dbReference type="EMBL" id="GBIH01001383">
    <property type="protein sequence ID" value="JAC93327.1"/>
    <property type="molecule type" value="mRNA"/>
</dbReference>
<dbReference type="SUPFAM" id="SSF57362">
    <property type="entry name" value="BPTI-like"/>
    <property type="match status" value="1"/>
</dbReference>
<protein>
    <submittedName>
        <fullName evidence="3">Putative secreted protein</fullName>
    </submittedName>
</protein>
<dbReference type="GO" id="GO:0004867">
    <property type="term" value="F:serine-type endopeptidase inhibitor activity"/>
    <property type="evidence" value="ECO:0007669"/>
    <property type="project" value="InterPro"/>
</dbReference>
<name>A0A090X9E8_IXORI</name>
<proteinExistence type="evidence at transcript level"/>
<dbReference type="AlphaFoldDB" id="A0A090X9E8"/>
<evidence type="ECO:0000256" key="1">
    <source>
        <dbReference type="SAM" id="SignalP"/>
    </source>
</evidence>
<accession>A0A090X9E8</accession>
<keyword evidence="1" id="KW-0732">Signal</keyword>
<evidence type="ECO:0000259" key="2">
    <source>
        <dbReference type="Pfam" id="PF00014"/>
    </source>
</evidence>
<dbReference type="InterPro" id="IPR002223">
    <property type="entry name" value="Kunitz_BPTI"/>
</dbReference>
<evidence type="ECO:0000313" key="3">
    <source>
        <dbReference type="EMBL" id="JAC93327.1"/>
    </source>
</evidence>